<dbReference type="SUPFAM" id="SSF53335">
    <property type="entry name" value="S-adenosyl-L-methionine-dependent methyltransferases"/>
    <property type="match status" value="1"/>
</dbReference>
<dbReference type="AlphaFoldDB" id="A0A6I2F2S8"/>
<evidence type="ECO:0000259" key="1">
    <source>
        <dbReference type="Pfam" id="PF13847"/>
    </source>
</evidence>
<name>A0A6I2F2S8_9MICO</name>
<reference evidence="2 3" key="1">
    <citation type="submission" date="2019-10" db="EMBL/GenBank/DDBJ databases">
        <authorList>
            <person name="Nie G."/>
            <person name="Ming H."/>
            <person name="Yi B."/>
        </authorList>
    </citation>
    <scope>NUCLEOTIDE SEQUENCE [LARGE SCALE GENOMIC DNA]</scope>
    <source>
        <strain evidence="2 3">CFH 90414</strain>
    </source>
</reference>
<dbReference type="CDD" id="cd02440">
    <property type="entry name" value="AdoMet_MTases"/>
    <property type="match status" value="1"/>
</dbReference>
<accession>A0A6I2F2S8</accession>
<gene>
    <name evidence="2" type="ORF">GE115_01170</name>
</gene>
<dbReference type="RefSeq" id="WP_153682995.1">
    <property type="nucleotide sequence ID" value="NZ_WJIF01000001.1"/>
</dbReference>
<keyword evidence="2" id="KW-0808">Transferase</keyword>
<dbReference type="Gene3D" id="3.40.50.150">
    <property type="entry name" value="Vaccinia Virus protein VP39"/>
    <property type="match status" value="1"/>
</dbReference>
<dbReference type="Proteomes" id="UP000431080">
    <property type="component" value="Unassembled WGS sequence"/>
</dbReference>
<feature type="domain" description="Methyltransferase" evidence="1">
    <location>
        <begin position="45"/>
        <end position="153"/>
    </location>
</feature>
<sequence>MTPPKAPDPADRDAYTHGHHESVVRTHASRDVANSAAYLVPHLRPGLRVLDVGSGPGSITVDLARHVAPGGSVLGVDASAAIVEQARELAATSGVEGVGFAVGDAYALDHPDGSFDVVHAHQVLQHLARPIEALREWRRVLRPGGLLAVREVDYGGVIWNPSASGLARWLELYDDVHRWNGGEPNAGRHLTNWVRTAGFDDVHASASLWLFASPAEREWWGTAWAERATRSQFATHAVESAHATPGELEEIASAWRAWVADPDGWFLMPHGEIVARA</sequence>
<dbReference type="GO" id="GO:0032259">
    <property type="term" value="P:methylation"/>
    <property type="evidence" value="ECO:0007669"/>
    <property type="project" value="UniProtKB-KW"/>
</dbReference>
<proteinExistence type="predicted"/>
<evidence type="ECO:0000313" key="3">
    <source>
        <dbReference type="Proteomes" id="UP000431080"/>
    </source>
</evidence>
<organism evidence="2 3">
    <name type="scientific">Agromyces agglutinans</name>
    <dbReference type="NCBI Taxonomy" id="2662258"/>
    <lineage>
        <taxon>Bacteria</taxon>
        <taxon>Bacillati</taxon>
        <taxon>Actinomycetota</taxon>
        <taxon>Actinomycetes</taxon>
        <taxon>Micrococcales</taxon>
        <taxon>Microbacteriaceae</taxon>
        <taxon>Agromyces</taxon>
    </lineage>
</organism>
<dbReference type="Pfam" id="PF13847">
    <property type="entry name" value="Methyltransf_31"/>
    <property type="match status" value="1"/>
</dbReference>
<dbReference type="InterPro" id="IPR029063">
    <property type="entry name" value="SAM-dependent_MTases_sf"/>
</dbReference>
<dbReference type="EMBL" id="WJIF01000001">
    <property type="protein sequence ID" value="MRG58491.1"/>
    <property type="molecule type" value="Genomic_DNA"/>
</dbReference>
<dbReference type="InterPro" id="IPR025714">
    <property type="entry name" value="Methyltranfer_dom"/>
</dbReference>
<keyword evidence="2" id="KW-0489">Methyltransferase</keyword>
<evidence type="ECO:0000313" key="2">
    <source>
        <dbReference type="EMBL" id="MRG58491.1"/>
    </source>
</evidence>
<comment type="caution">
    <text evidence="2">The sequence shown here is derived from an EMBL/GenBank/DDBJ whole genome shotgun (WGS) entry which is preliminary data.</text>
</comment>
<dbReference type="PANTHER" id="PTHR43861">
    <property type="entry name" value="TRANS-ACONITATE 2-METHYLTRANSFERASE-RELATED"/>
    <property type="match status" value="1"/>
</dbReference>
<keyword evidence="3" id="KW-1185">Reference proteome</keyword>
<dbReference type="GO" id="GO:0008168">
    <property type="term" value="F:methyltransferase activity"/>
    <property type="evidence" value="ECO:0007669"/>
    <property type="project" value="UniProtKB-KW"/>
</dbReference>
<protein>
    <submittedName>
        <fullName evidence="2">Methyltransferase domain-containing protein</fullName>
    </submittedName>
</protein>